<accession>A0A9N9G1V1</accession>
<dbReference type="AlphaFoldDB" id="A0A9N9G1V1"/>
<keyword evidence="1" id="KW-0732">Signal</keyword>
<reference evidence="2" key="1">
    <citation type="submission" date="2021-06" db="EMBL/GenBank/DDBJ databases">
        <authorList>
            <person name="Kallberg Y."/>
            <person name="Tangrot J."/>
            <person name="Rosling A."/>
        </authorList>
    </citation>
    <scope>NUCLEOTIDE SEQUENCE</scope>
    <source>
        <strain evidence="2">FL130A</strain>
    </source>
</reference>
<protein>
    <submittedName>
        <fullName evidence="2">8023_t:CDS:1</fullName>
    </submittedName>
</protein>
<dbReference type="EMBL" id="CAJVPS010002666">
    <property type="protein sequence ID" value="CAG8573735.1"/>
    <property type="molecule type" value="Genomic_DNA"/>
</dbReference>
<feature type="chain" id="PRO_5040253472" evidence="1">
    <location>
        <begin position="27"/>
        <end position="141"/>
    </location>
</feature>
<organism evidence="2 3">
    <name type="scientific">Ambispora leptoticha</name>
    <dbReference type="NCBI Taxonomy" id="144679"/>
    <lineage>
        <taxon>Eukaryota</taxon>
        <taxon>Fungi</taxon>
        <taxon>Fungi incertae sedis</taxon>
        <taxon>Mucoromycota</taxon>
        <taxon>Glomeromycotina</taxon>
        <taxon>Glomeromycetes</taxon>
        <taxon>Archaeosporales</taxon>
        <taxon>Ambisporaceae</taxon>
        <taxon>Ambispora</taxon>
    </lineage>
</organism>
<evidence type="ECO:0000313" key="3">
    <source>
        <dbReference type="Proteomes" id="UP000789508"/>
    </source>
</evidence>
<gene>
    <name evidence="2" type="ORF">ALEPTO_LOCUS6936</name>
</gene>
<dbReference type="Proteomes" id="UP000789508">
    <property type="component" value="Unassembled WGS sequence"/>
</dbReference>
<sequence>MSPKSPLSLLFATILVLLISVSYIHSLPAVVKRDSQFVGYADLLGGRVTITQLASGGTVFTGQFNNGFDQSSNPNDYTITFQPSGYVLKVNYSILNGGTSAFTTTVNDARLSPGSGTNLANNNLVVSRNGKVIGSAPVVIV</sequence>
<evidence type="ECO:0000313" key="2">
    <source>
        <dbReference type="EMBL" id="CAG8573735.1"/>
    </source>
</evidence>
<name>A0A9N9G1V1_9GLOM</name>
<feature type="signal peptide" evidence="1">
    <location>
        <begin position="1"/>
        <end position="26"/>
    </location>
</feature>
<dbReference type="OrthoDB" id="2472398at2759"/>
<comment type="caution">
    <text evidence="2">The sequence shown here is derived from an EMBL/GenBank/DDBJ whole genome shotgun (WGS) entry which is preliminary data.</text>
</comment>
<evidence type="ECO:0000256" key="1">
    <source>
        <dbReference type="SAM" id="SignalP"/>
    </source>
</evidence>
<proteinExistence type="predicted"/>
<keyword evidence="3" id="KW-1185">Reference proteome</keyword>